<reference evidence="2 3" key="1">
    <citation type="submission" date="2023-10" db="EMBL/GenBank/DDBJ databases">
        <title>Genomes of two closely related lineages of the louse Polyplax serrata with different host specificities.</title>
        <authorList>
            <person name="Martinu J."/>
            <person name="Tarabai H."/>
            <person name="Stefka J."/>
            <person name="Hypsa V."/>
        </authorList>
    </citation>
    <scope>NUCLEOTIDE SEQUENCE [LARGE SCALE GENOMIC DNA]</scope>
    <source>
        <strain evidence="2">HR10_N</strain>
    </source>
</reference>
<gene>
    <name evidence="2" type="ORF">RUM43_011643</name>
</gene>
<feature type="compositionally biased region" description="Basic and acidic residues" evidence="1">
    <location>
        <begin position="175"/>
        <end position="187"/>
    </location>
</feature>
<comment type="caution">
    <text evidence="2">The sequence shown here is derived from an EMBL/GenBank/DDBJ whole genome shotgun (WGS) entry which is preliminary data.</text>
</comment>
<feature type="region of interest" description="Disordered" evidence="1">
    <location>
        <begin position="1"/>
        <end position="43"/>
    </location>
</feature>
<evidence type="ECO:0000313" key="3">
    <source>
        <dbReference type="Proteomes" id="UP001372834"/>
    </source>
</evidence>
<feature type="compositionally biased region" description="Polar residues" evidence="1">
    <location>
        <begin position="10"/>
        <end position="43"/>
    </location>
</feature>
<feature type="region of interest" description="Disordered" evidence="1">
    <location>
        <begin position="154"/>
        <end position="187"/>
    </location>
</feature>
<feature type="compositionally biased region" description="Basic and acidic residues" evidence="1">
    <location>
        <begin position="155"/>
        <end position="168"/>
    </location>
</feature>
<sequence length="187" mass="19643">MNVKPEVPSPNASHGNVSAIGRSSPQRQSQTAHHQRNPSTMPQRSPFAIQELLGLNETASIDRKMTTGLSGLGPTGFQNRVLPHLQNDANFHHHMLAAGNLTSRMAYFNAQAAVAAAYNMNSMAAAAAAVQVGMAGNGSAAAAGNTSAMLGLNHITRDHNSGGQRKSDGLTVQRGDSRGEKHDERGV</sequence>
<evidence type="ECO:0000313" key="2">
    <source>
        <dbReference type="EMBL" id="KAK6621337.1"/>
    </source>
</evidence>
<name>A0AAN8PFF4_POLSC</name>
<protein>
    <submittedName>
        <fullName evidence="2">Uncharacterized protein</fullName>
    </submittedName>
</protein>
<dbReference type="Proteomes" id="UP001372834">
    <property type="component" value="Unassembled WGS sequence"/>
</dbReference>
<dbReference type="AlphaFoldDB" id="A0AAN8PFF4"/>
<accession>A0AAN8PFF4</accession>
<dbReference type="EMBL" id="JAWJWE010000039">
    <property type="protein sequence ID" value="KAK6621337.1"/>
    <property type="molecule type" value="Genomic_DNA"/>
</dbReference>
<organism evidence="2 3">
    <name type="scientific">Polyplax serrata</name>
    <name type="common">Common mouse louse</name>
    <dbReference type="NCBI Taxonomy" id="468196"/>
    <lineage>
        <taxon>Eukaryota</taxon>
        <taxon>Metazoa</taxon>
        <taxon>Ecdysozoa</taxon>
        <taxon>Arthropoda</taxon>
        <taxon>Hexapoda</taxon>
        <taxon>Insecta</taxon>
        <taxon>Pterygota</taxon>
        <taxon>Neoptera</taxon>
        <taxon>Paraneoptera</taxon>
        <taxon>Psocodea</taxon>
        <taxon>Troctomorpha</taxon>
        <taxon>Phthiraptera</taxon>
        <taxon>Anoplura</taxon>
        <taxon>Polyplacidae</taxon>
        <taxon>Polyplax</taxon>
    </lineage>
</organism>
<evidence type="ECO:0000256" key="1">
    <source>
        <dbReference type="SAM" id="MobiDB-lite"/>
    </source>
</evidence>
<proteinExistence type="predicted"/>